<feature type="domain" description="Peptidase S1" evidence="3">
    <location>
        <begin position="21"/>
        <end position="266"/>
    </location>
</feature>
<accession>A0A495QY43</accession>
<dbReference type="InterPro" id="IPR001254">
    <property type="entry name" value="Trypsin_dom"/>
</dbReference>
<dbReference type="PANTHER" id="PTHR30383:SF5">
    <property type="entry name" value="SGNH HYDROLASE-TYPE ESTERASE DOMAIN-CONTAINING PROTEIN"/>
    <property type="match status" value="1"/>
</dbReference>
<dbReference type="InterPro" id="IPR009003">
    <property type="entry name" value="Peptidase_S1_PA"/>
</dbReference>
<organism evidence="4 5">
    <name type="scientific">Actinomadura pelletieri DSM 43383</name>
    <dbReference type="NCBI Taxonomy" id="1120940"/>
    <lineage>
        <taxon>Bacteria</taxon>
        <taxon>Bacillati</taxon>
        <taxon>Actinomycetota</taxon>
        <taxon>Actinomycetes</taxon>
        <taxon>Streptosporangiales</taxon>
        <taxon>Thermomonosporaceae</taxon>
        <taxon>Actinomadura</taxon>
    </lineage>
</organism>
<dbReference type="InterPro" id="IPR036514">
    <property type="entry name" value="SGNH_hydro_sf"/>
</dbReference>
<dbReference type="InterPro" id="IPR028994">
    <property type="entry name" value="Integrin_alpha_N"/>
</dbReference>
<dbReference type="PROSITE" id="PS50240">
    <property type="entry name" value="TRYPSIN_DOM"/>
    <property type="match status" value="1"/>
</dbReference>
<name>A0A495QY43_9ACTN</name>
<keyword evidence="5" id="KW-1185">Reference proteome</keyword>
<dbReference type="GO" id="GO:0004622">
    <property type="term" value="F:phosphatidylcholine lysophospholipase activity"/>
    <property type="evidence" value="ECO:0007669"/>
    <property type="project" value="TreeGrafter"/>
</dbReference>
<dbReference type="Proteomes" id="UP000274601">
    <property type="component" value="Unassembled WGS sequence"/>
</dbReference>
<feature type="chain" id="PRO_5039430006" evidence="2">
    <location>
        <begin position="31"/>
        <end position="825"/>
    </location>
</feature>
<dbReference type="SUPFAM" id="SSF69318">
    <property type="entry name" value="Integrin alpha N-terminal domain"/>
    <property type="match status" value="1"/>
</dbReference>
<dbReference type="InterPro" id="IPR013517">
    <property type="entry name" value="FG-GAP"/>
</dbReference>
<dbReference type="GO" id="GO:0004252">
    <property type="term" value="F:serine-type endopeptidase activity"/>
    <property type="evidence" value="ECO:0007669"/>
    <property type="project" value="InterPro"/>
</dbReference>
<dbReference type="SUPFAM" id="SSF50494">
    <property type="entry name" value="Trypsin-like serine proteases"/>
    <property type="match status" value="1"/>
</dbReference>
<feature type="signal peptide" evidence="2">
    <location>
        <begin position="1"/>
        <end position="30"/>
    </location>
</feature>
<dbReference type="Pfam" id="PF13517">
    <property type="entry name" value="FG-GAP_3"/>
    <property type="match status" value="2"/>
</dbReference>
<dbReference type="Pfam" id="PF13472">
    <property type="entry name" value="Lipase_GDSL_2"/>
    <property type="match status" value="1"/>
</dbReference>
<keyword evidence="1 2" id="KW-0732">Signal</keyword>
<evidence type="ECO:0000256" key="2">
    <source>
        <dbReference type="SAM" id="SignalP"/>
    </source>
</evidence>
<dbReference type="EMBL" id="RBWU01000001">
    <property type="protein sequence ID" value="RKS79042.1"/>
    <property type="molecule type" value="Genomic_DNA"/>
</dbReference>
<protein>
    <submittedName>
        <fullName evidence="4">Lysophospholipase L1-like esterase</fullName>
    </submittedName>
</protein>
<evidence type="ECO:0000313" key="4">
    <source>
        <dbReference type="EMBL" id="RKS79042.1"/>
    </source>
</evidence>
<proteinExistence type="predicted"/>
<evidence type="ECO:0000313" key="5">
    <source>
        <dbReference type="Proteomes" id="UP000274601"/>
    </source>
</evidence>
<dbReference type="Gene3D" id="2.40.10.10">
    <property type="entry name" value="Trypsin-like serine proteases"/>
    <property type="match status" value="1"/>
</dbReference>
<dbReference type="AlphaFoldDB" id="A0A495QY43"/>
<dbReference type="PROSITE" id="PS51257">
    <property type="entry name" value="PROKAR_LIPOPROTEIN"/>
    <property type="match status" value="1"/>
</dbReference>
<evidence type="ECO:0000256" key="1">
    <source>
        <dbReference type="ARBA" id="ARBA00022729"/>
    </source>
</evidence>
<dbReference type="SUPFAM" id="SSF52266">
    <property type="entry name" value="SGNH hydrolase"/>
    <property type="match status" value="1"/>
</dbReference>
<dbReference type="CDD" id="cd01833">
    <property type="entry name" value="XynB_like"/>
    <property type="match status" value="1"/>
</dbReference>
<comment type="caution">
    <text evidence="4">The sequence shown here is derived from an EMBL/GenBank/DDBJ whole genome shotgun (WGS) entry which is preliminary data.</text>
</comment>
<gene>
    <name evidence="4" type="ORF">BZB76_0481</name>
</gene>
<reference evidence="4 5" key="1">
    <citation type="submission" date="2018-10" db="EMBL/GenBank/DDBJ databases">
        <title>Genomic Encyclopedia of Archaeal and Bacterial Type Strains, Phase II (KMG-II): from individual species to whole genera.</title>
        <authorList>
            <person name="Goeker M."/>
        </authorList>
    </citation>
    <scope>NUCLEOTIDE SEQUENCE [LARGE SCALE GENOMIC DNA]</scope>
    <source>
        <strain evidence="4 5">DSM 43383</strain>
    </source>
</reference>
<sequence length="825" mass="89902">MRRIYRGRPWSWLVMALAVVVAGGCLQATAPRPAKAIENGQKEGNGLTPRAQLWLNNSALGGDRYVCSVTVVADRWLLGARHCFRFGTVEQHFVLSGSTKRGEGKRYRIVSVDFKHDLAIAETDSRDGRLDTMGAPYARLAPNKRVHMRQYGLVAGWGRTCDNCDPSPDLLSSSVKVNDNEDGLKDSAGGPAFKVRATRGSRIDEGDSGSGVLETDRAGSTIFGVVSQSFTQSSKPADAFISPVYDEPGCAAKNSCVHDWLLTKAHMKERPRDEPRRFAFRAMALGSSTTYGEKSSDGNGYRDVLDKGLQEIAERNGQDTGDLATKATTMNDTDDTPQVDMVGSVRVGRMADRDNEGWPGRTIHEIAEKAVCPVKLYQPNVVTLLAGGNDVMQNYEMDGAIGRLERLIRQIDGDAQNTMVLVAGVQPYPDAARNARGKAFNAQIPGLVDRLVESGVNAVYVDHGLGLSDISPDEIHPNDQGYAKLGAAFVKAADHANEQGLIPDTVEQDPDEVPDACGITDDGTGTGDGSSKLGKHWEDRNVIQAQQFPSSNRFWMVDVNKDGKAEYVTVDKDQNFRFWWNSGPSGKDWTPFVEGQNSYKPRPGAVGNQLRFGDVDGDGFPDCMVVDLTGTVDLHTWKADNPSGSRMCMQPRNNASVFSNGSEGALLNIDPSTKIRFADVTGGGREDYLLIKADGSTTAWYNRGFATSRQYVYLDWAPPQSISGALQNPREIRYADINGDKRADRILITAKGGARAWINEGAKGAGGTYRDIGKIADDGDLPPKDIQFADLDGDGKADFLRIGWTGVAHAWLNKLPFDYFDTFHP</sequence>
<dbReference type="InterPro" id="IPR013830">
    <property type="entry name" value="SGNH_hydro"/>
</dbReference>
<dbReference type="InterPro" id="IPR051532">
    <property type="entry name" value="Ester_Hydrolysis_Enzymes"/>
</dbReference>
<evidence type="ECO:0000259" key="3">
    <source>
        <dbReference type="PROSITE" id="PS50240"/>
    </source>
</evidence>
<dbReference type="InterPro" id="IPR043504">
    <property type="entry name" value="Peptidase_S1_PA_chymotrypsin"/>
</dbReference>
<dbReference type="Gene3D" id="3.40.50.1110">
    <property type="entry name" value="SGNH hydrolase"/>
    <property type="match status" value="1"/>
</dbReference>
<dbReference type="PANTHER" id="PTHR30383">
    <property type="entry name" value="THIOESTERASE 1/PROTEASE 1/LYSOPHOSPHOLIPASE L1"/>
    <property type="match status" value="1"/>
</dbReference>
<dbReference type="GO" id="GO:0006508">
    <property type="term" value="P:proteolysis"/>
    <property type="evidence" value="ECO:0007669"/>
    <property type="project" value="InterPro"/>
</dbReference>
<dbReference type="Pfam" id="PF00089">
    <property type="entry name" value="Trypsin"/>
    <property type="match status" value="1"/>
</dbReference>